<organism evidence="1 2">
    <name type="scientific">Effrenium voratum</name>
    <dbReference type="NCBI Taxonomy" id="2562239"/>
    <lineage>
        <taxon>Eukaryota</taxon>
        <taxon>Sar</taxon>
        <taxon>Alveolata</taxon>
        <taxon>Dinophyceae</taxon>
        <taxon>Suessiales</taxon>
        <taxon>Symbiodiniaceae</taxon>
        <taxon>Effrenium</taxon>
    </lineage>
</organism>
<name>A0AA36JB41_9DINO</name>
<comment type="caution">
    <text evidence="1">The sequence shown here is derived from an EMBL/GenBank/DDBJ whole genome shotgun (WGS) entry which is preliminary data.</text>
</comment>
<dbReference type="EMBL" id="CAUJNA010003450">
    <property type="protein sequence ID" value="CAJ1402402.1"/>
    <property type="molecule type" value="Genomic_DNA"/>
</dbReference>
<gene>
    <name evidence="1" type="ORF">EVOR1521_LOCUS25303</name>
</gene>
<proteinExistence type="predicted"/>
<accession>A0AA36JB41</accession>
<dbReference type="AlphaFoldDB" id="A0AA36JB41"/>
<sequence>MSDDERLIEESEPAPVSSCWRRRFALLAPLLLAPFAAVPLLARRQERAELTDIVELAPKGIYPLLRGGVAVYGEEDQDKAICVGNILSAGAWLSGGLLKVTGAVQDCDSSNFGGTAETSVSVNISAMPGLCARNIAGAIRDFSTTALLLEGAATACNKERIADIKCITAVTNSVRQAGHLARFSSELSIFCPENLDVTSLYLCINRVEGVGWSVDPLLGSIAASARLCGAEGKPPKEDVGACVGEILGAAAFVAAAALDIWRAADFECLSALDSAKVLTLNSKEKDRINARCAVFAGGAARTFGIAAAKASEASKHCALAKGASCSRAASFAAAALSGAAEGMAFMRLECGGPLKCCTQLPGNPPKFECDCTTQSILELKEENKVRSSRCARFTSGALKELAVTVSLLSETAGTCGPNTGSAACSHFLGGAVAGGFFLSEAISRASWQCKEIDDTGFRAFFRCGQATGFMGDSVDTMTAAIGAVSSFHSLSRTKEQYSDLNPISNSALAMA</sequence>
<reference evidence="1" key="1">
    <citation type="submission" date="2023-08" db="EMBL/GenBank/DDBJ databases">
        <authorList>
            <person name="Chen Y."/>
            <person name="Shah S."/>
            <person name="Dougan E. K."/>
            <person name="Thang M."/>
            <person name="Chan C."/>
        </authorList>
    </citation>
    <scope>NUCLEOTIDE SEQUENCE</scope>
</reference>
<keyword evidence="2" id="KW-1185">Reference proteome</keyword>
<evidence type="ECO:0000313" key="1">
    <source>
        <dbReference type="EMBL" id="CAJ1402402.1"/>
    </source>
</evidence>
<protein>
    <submittedName>
        <fullName evidence="1">Uncharacterized protein</fullName>
    </submittedName>
</protein>
<dbReference type="Proteomes" id="UP001178507">
    <property type="component" value="Unassembled WGS sequence"/>
</dbReference>
<evidence type="ECO:0000313" key="2">
    <source>
        <dbReference type="Proteomes" id="UP001178507"/>
    </source>
</evidence>